<sequence>MTITRALLLCVLLAGCGARTDLGAPPPVEPFDAAPPPIDAGHDAPPPIDAPRCTSDADCDDRLACTLDRCIDGACVAEPVDMWCDDALFCTGVERCDVRVGCVASPPACGDAIACTVDRCDEAIDACVREPDADLCPISHRCDPVMGCVARALAHDRTRLYEIDLPSGALRELAPTPVTLTDLALHPDGTLYGAVAGTLVRVDPEAGTVERLVDVMGAFVGLDISPDGTLYGSVDERVVRFDLARGAAMRVATFPGGLRASGDLAFVEGRLYATVTGGRGGDWLVEVPLDGGIRARVIGATGHEMIWGLAPFGETLYGLTRGGVLLRIDVTTARATVLARPGAEFFGGGAR</sequence>
<gene>
    <name evidence="2" type="ORF">DB32_007440</name>
</gene>
<reference evidence="2 3" key="1">
    <citation type="submission" date="2015-03" db="EMBL/GenBank/DDBJ databases">
        <title>Genome assembly of Sandaracinus amylolyticus DSM 53668.</title>
        <authorList>
            <person name="Sharma G."/>
            <person name="Subramanian S."/>
        </authorList>
    </citation>
    <scope>NUCLEOTIDE SEQUENCE [LARGE SCALE GENOMIC DNA]</scope>
    <source>
        <strain evidence="2 3">DSM 53668</strain>
    </source>
</reference>
<dbReference type="Gene3D" id="2.130.10.10">
    <property type="entry name" value="YVTN repeat-like/Quinoprotein amine dehydrogenase"/>
    <property type="match status" value="1"/>
</dbReference>
<proteinExistence type="predicted"/>
<keyword evidence="3" id="KW-1185">Reference proteome</keyword>
<evidence type="ECO:0008006" key="4">
    <source>
        <dbReference type="Google" id="ProtNLM"/>
    </source>
</evidence>
<keyword evidence="1" id="KW-0732">Signal</keyword>
<dbReference type="RefSeq" id="WP_053237266.1">
    <property type="nucleotide sequence ID" value="NZ_CP011125.1"/>
</dbReference>
<organism evidence="2 3">
    <name type="scientific">Sandaracinus amylolyticus</name>
    <dbReference type="NCBI Taxonomy" id="927083"/>
    <lineage>
        <taxon>Bacteria</taxon>
        <taxon>Pseudomonadati</taxon>
        <taxon>Myxococcota</taxon>
        <taxon>Polyangia</taxon>
        <taxon>Polyangiales</taxon>
        <taxon>Sandaracinaceae</taxon>
        <taxon>Sandaracinus</taxon>
    </lineage>
</organism>
<evidence type="ECO:0000313" key="3">
    <source>
        <dbReference type="Proteomes" id="UP000034883"/>
    </source>
</evidence>
<protein>
    <recommendedName>
        <fullName evidence="4">Lipoprotein</fullName>
    </recommendedName>
</protein>
<feature type="signal peptide" evidence="1">
    <location>
        <begin position="1"/>
        <end position="23"/>
    </location>
</feature>
<feature type="chain" id="PRO_5002512804" description="Lipoprotein" evidence="1">
    <location>
        <begin position="24"/>
        <end position="351"/>
    </location>
</feature>
<dbReference type="AlphaFoldDB" id="A0A0F6YMF9"/>
<accession>A0A0F6YMF9</accession>
<dbReference type="SUPFAM" id="SSF63829">
    <property type="entry name" value="Calcium-dependent phosphotriesterase"/>
    <property type="match status" value="1"/>
</dbReference>
<dbReference type="KEGG" id="samy:DB32_007440"/>
<evidence type="ECO:0000313" key="2">
    <source>
        <dbReference type="EMBL" id="AKF10291.1"/>
    </source>
</evidence>
<dbReference type="OrthoDB" id="5503200at2"/>
<dbReference type="EMBL" id="CP011125">
    <property type="protein sequence ID" value="AKF10291.1"/>
    <property type="molecule type" value="Genomic_DNA"/>
</dbReference>
<evidence type="ECO:0000256" key="1">
    <source>
        <dbReference type="SAM" id="SignalP"/>
    </source>
</evidence>
<dbReference type="InterPro" id="IPR015943">
    <property type="entry name" value="WD40/YVTN_repeat-like_dom_sf"/>
</dbReference>
<name>A0A0F6YMF9_9BACT</name>
<dbReference type="Proteomes" id="UP000034883">
    <property type="component" value="Chromosome"/>
</dbReference>
<dbReference type="STRING" id="927083.DB32_007440"/>
<dbReference type="PROSITE" id="PS51257">
    <property type="entry name" value="PROKAR_LIPOPROTEIN"/>
    <property type="match status" value="1"/>
</dbReference>